<dbReference type="EC" id="3.1.1.61" evidence="2"/>
<evidence type="ECO:0000313" key="7">
    <source>
        <dbReference type="Proteomes" id="UP000351155"/>
    </source>
</evidence>
<evidence type="ECO:0000256" key="2">
    <source>
        <dbReference type="ARBA" id="ARBA00039140"/>
    </source>
</evidence>
<feature type="domain" description="CheB-type methylesterase" evidence="5">
    <location>
        <begin position="1"/>
        <end position="106"/>
    </location>
</feature>
<organism evidence="6 7">
    <name type="scientific">Enterobacter cancerogenus</name>
    <dbReference type="NCBI Taxonomy" id="69218"/>
    <lineage>
        <taxon>Bacteria</taxon>
        <taxon>Pseudomonadati</taxon>
        <taxon>Pseudomonadota</taxon>
        <taxon>Gammaproteobacteria</taxon>
        <taxon>Enterobacterales</taxon>
        <taxon>Enterobacteriaceae</taxon>
        <taxon>Enterobacter</taxon>
        <taxon>Enterobacter cloacae complex</taxon>
    </lineage>
</organism>
<evidence type="ECO:0000313" key="6">
    <source>
        <dbReference type="EMBL" id="VFS31000.1"/>
    </source>
</evidence>
<dbReference type="PANTHER" id="PTHR42872">
    <property type="entry name" value="PROTEIN-GLUTAMATE METHYLESTERASE/PROTEIN-GLUTAMINE GLUTAMINASE"/>
    <property type="match status" value="1"/>
</dbReference>
<dbReference type="Proteomes" id="UP000351155">
    <property type="component" value="Unassembled WGS sequence"/>
</dbReference>
<evidence type="ECO:0000256" key="4">
    <source>
        <dbReference type="PROSITE-ProRule" id="PRU00050"/>
    </source>
</evidence>
<proteinExistence type="predicted"/>
<dbReference type="SUPFAM" id="SSF52738">
    <property type="entry name" value="Methylesterase CheB, C-terminal domain"/>
    <property type="match status" value="1"/>
</dbReference>
<dbReference type="Pfam" id="PF01339">
    <property type="entry name" value="CheB_methylest"/>
    <property type="match status" value="1"/>
</dbReference>
<comment type="caution">
    <text evidence="4">Lacks conserved residue(s) required for the propagation of feature annotation.</text>
</comment>
<dbReference type="GO" id="GO:0006935">
    <property type="term" value="P:chemotaxis"/>
    <property type="evidence" value="ECO:0007669"/>
    <property type="project" value="InterPro"/>
</dbReference>
<dbReference type="PANTHER" id="PTHR42872:SF6">
    <property type="entry name" value="PROTEIN-GLUTAMATE METHYLESTERASE_PROTEIN-GLUTAMINE GLUTAMINASE"/>
    <property type="match status" value="1"/>
</dbReference>
<protein>
    <recommendedName>
        <fullName evidence="2">protein-glutamate methylesterase</fullName>
        <ecNumber evidence="2">3.1.1.61</ecNumber>
    </recommendedName>
</protein>
<dbReference type="EMBL" id="CAADIW010000024">
    <property type="protein sequence ID" value="VFS31000.1"/>
    <property type="molecule type" value="Genomic_DNA"/>
</dbReference>
<name>A0A484Y3E5_9ENTR</name>
<dbReference type="GO" id="GO:0000156">
    <property type="term" value="F:phosphorelay response regulator activity"/>
    <property type="evidence" value="ECO:0007669"/>
    <property type="project" value="InterPro"/>
</dbReference>
<evidence type="ECO:0000256" key="3">
    <source>
        <dbReference type="ARBA" id="ARBA00048267"/>
    </source>
</evidence>
<dbReference type="InterPro" id="IPR035909">
    <property type="entry name" value="CheB_C"/>
</dbReference>
<reference evidence="6 7" key="1">
    <citation type="submission" date="2019-03" db="EMBL/GenBank/DDBJ databases">
        <authorList>
            <consortium name="Pathogen Informatics"/>
        </authorList>
    </citation>
    <scope>NUCLEOTIDE SEQUENCE [LARGE SCALE GENOMIC DNA]</scope>
    <source>
        <strain evidence="6 7">NCTC12126</strain>
    </source>
</reference>
<comment type="catalytic activity">
    <reaction evidence="3">
        <text>[protein]-L-glutamate 5-O-methyl ester + H2O = L-glutamyl-[protein] + methanol + H(+)</text>
        <dbReference type="Rhea" id="RHEA:23236"/>
        <dbReference type="Rhea" id="RHEA-COMP:10208"/>
        <dbReference type="Rhea" id="RHEA-COMP:10311"/>
        <dbReference type="ChEBI" id="CHEBI:15377"/>
        <dbReference type="ChEBI" id="CHEBI:15378"/>
        <dbReference type="ChEBI" id="CHEBI:17790"/>
        <dbReference type="ChEBI" id="CHEBI:29973"/>
        <dbReference type="ChEBI" id="CHEBI:82795"/>
        <dbReference type="EC" id="3.1.1.61"/>
    </reaction>
</comment>
<dbReference type="GO" id="GO:0005737">
    <property type="term" value="C:cytoplasm"/>
    <property type="evidence" value="ECO:0007669"/>
    <property type="project" value="InterPro"/>
</dbReference>
<evidence type="ECO:0000256" key="1">
    <source>
        <dbReference type="ARBA" id="ARBA00022801"/>
    </source>
</evidence>
<sequence>MARTIKIKIHDGPPVNRHRPSVDVLFHSVAKHAGRNAVGVILTGMGNDGAAGMLAMHQAGAWTIAQNEASCVVFGMPREAINMGGVSEVVDLSQVSQQMLAKISAGQAIRI</sequence>
<gene>
    <name evidence="6" type="primary">cheB_4</name>
    <name evidence="6" type="ORF">NCTC12126_03061</name>
</gene>
<dbReference type="InterPro" id="IPR000673">
    <property type="entry name" value="Sig_transdc_resp-reg_Me-estase"/>
</dbReference>
<evidence type="ECO:0000259" key="5">
    <source>
        <dbReference type="PROSITE" id="PS50122"/>
    </source>
</evidence>
<dbReference type="AlphaFoldDB" id="A0A484Y3E5"/>
<keyword evidence="1 6" id="KW-0378">Hydrolase</keyword>
<accession>A0A484Y3E5</accession>
<dbReference type="CDD" id="cd16432">
    <property type="entry name" value="CheB_Rec"/>
    <property type="match status" value="1"/>
</dbReference>
<dbReference type="Gene3D" id="3.40.50.180">
    <property type="entry name" value="Methylesterase CheB, C-terminal domain"/>
    <property type="match status" value="1"/>
</dbReference>
<dbReference type="PROSITE" id="PS50122">
    <property type="entry name" value="CHEB"/>
    <property type="match status" value="1"/>
</dbReference>
<dbReference type="GO" id="GO:0008984">
    <property type="term" value="F:protein-glutamate methylesterase activity"/>
    <property type="evidence" value="ECO:0007669"/>
    <property type="project" value="UniProtKB-EC"/>
</dbReference>